<dbReference type="OrthoDB" id="693507at2759"/>
<feature type="compositionally biased region" description="Polar residues" evidence="1">
    <location>
        <begin position="322"/>
        <end position="333"/>
    </location>
</feature>
<protein>
    <recommendedName>
        <fullName evidence="2">Reverse transcriptase zinc-binding domain-containing protein</fullName>
    </recommendedName>
</protein>
<dbReference type="Pfam" id="PF13966">
    <property type="entry name" value="zf-RVT"/>
    <property type="match status" value="1"/>
</dbReference>
<keyword evidence="4" id="KW-1185">Reference proteome</keyword>
<name>A0A835LBZ9_9MAGN</name>
<evidence type="ECO:0000259" key="2">
    <source>
        <dbReference type="Pfam" id="PF13966"/>
    </source>
</evidence>
<dbReference type="Proteomes" id="UP000631114">
    <property type="component" value="Unassembled WGS sequence"/>
</dbReference>
<dbReference type="AlphaFoldDB" id="A0A835LBZ9"/>
<organism evidence="3 4">
    <name type="scientific">Coptis chinensis</name>
    <dbReference type="NCBI Taxonomy" id="261450"/>
    <lineage>
        <taxon>Eukaryota</taxon>
        <taxon>Viridiplantae</taxon>
        <taxon>Streptophyta</taxon>
        <taxon>Embryophyta</taxon>
        <taxon>Tracheophyta</taxon>
        <taxon>Spermatophyta</taxon>
        <taxon>Magnoliopsida</taxon>
        <taxon>Ranunculales</taxon>
        <taxon>Ranunculaceae</taxon>
        <taxon>Coptidoideae</taxon>
        <taxon>Coptis</taxon>
    </lineage>
</organism>
<feature type="region of interest" description="Disordered" evidence="1">
    <location>
        <begin position="363"/>
        <end position="382"/>
    </location>
</feature>
<comment type="caution">
    <text evidence="3">The sequence shown here is derived from an EMBL/GenBank/DDBJ whole genome shotgun (WGS) entry which is preliminary data.</text>
</comment>
<feature type="compositionally biased region" description="Polar residues" evidence="1">
    <location>
        <begin position="294"/>
        <end position="306"/>
    </location>
</feature>
<evidence type="ECO:0000313" key="3">
    <source>
        <dbReference type="EMBL" id="KAF9588865.1"/>
    </source>
</evidence>
<feature type="domain" description="Reverse transcriptase zinc-binding" evidence="2">
    <location>
        <begin position="509"/>
        <end position="600"/>
    </location>
</feature>
<evidence type="ECO:0000313" key="4">
    <source>
        <dbReference type="Proteomes" id="UP000631114"/>
    </source>
</evidence>
<sequence length="663" mass="75284">MIEKLLFGSLKEVEVGYSNPQSLKQVDYGLGSCYASGDLRWYNDSYFTLKATRKKNIWGDYIQLMVSPKRRVSNHKVLIFLASEDSQGWAGCGLSLLDFFFPGVKFGGRAQDVEKFFRSHNPNLAINNPLEFPNLLEDVVSHNVKVSIRSTGMVTNASWWINAATCHASSGDVDSGLIILEEKGYNFPIRIEVVKRDNSDRNSATSQCDSACPDPGGSPYHVSPASVAQMVDNVTSPSSTSLPPGFDNIQEMATLQVQQSDGQNDSNIFVDNPAVFLHNSFQALEPIEECTEVGMSSSPIPGSSNPAPHLHTENERYIGPNSPRQTQMTNGRPNSKKRNEAGPMGLFPWSNIALRWAHMARQAHRPKPKRRHHRWPMSNPSSREEHIHLRYMGMLKPKSRLAQVYGNAPLSQQANMLEFSSTSTPALAFNSSDDNNHEVFSAPYSSSRGVISYHYSPANLQVVWNLHLRRAPRDWELPVIAELFSMIHGVTFLNEEDEWAWRWSPNRFFSISSFYEHLEASRRQERQDTIQPFPHTLVWSTPIPSKVKFFFWCALLNKIQTREQLTSRGMDVSTECPLCGNFEETTSHLFLVCDTVKFVWTNLVGNIFDIIEVLSNTYSLENLLQQWPHVRGGNFGKKLWRILAYATTWIIWTTRNEVVFRQK</sequence>
<evidence type="ECO:0000256" key="1">
    <source>
        <dbReference type="SAM" id="MobiDB-lite"/>
    </source>
</evidence>
<proteinExistence type="predicted"/>
<gene>
    <name evidence="3" type="ORF">IFM89_016828</name>
</gene>
<dbReference type="EMBL" id="JADFTS010000009">
    <property type="protein sequence ID" value="KAF9588865.1"/>
    <property type="molecule type" value="Genomic_DNA"/>
</dbReference>
<feature type="region of interest" description="Disordered" evidence="1">
    <location>
        <begin position="293"/>
        <end position="342"/>
    </location>
</feature>
<feature type="compositionally biased region" description="Basic residues" evidence="1">
    <location>
        <begin position="363"/>
        <end position="375"/>
    </location>
</feature>
<dbReference type="InterPro" id="IPR026960">
    <property type="entry name" value="RVT-Znf"/>
</dbReference>
<reference evidence="3 4" key="1">
    <citation type="submission" date="2020-10" db="EMBL/GenBank/DDBJ databases">
        <title>The Coptis chinensis genome and diversification of protoberbering-type alkaloids.</title>
        <authorList>
            <person name="Wang B."/>
            <person name="Shu S."/>
            <person name="Song C."/>
            <person name="Liu Y."/>
        </authorList>
    </citation>
    <scope>NUCLEOTIDE SEQUENCE [LARGE SCALE GENOMIC DNA]</scope>
    <source>
        <strain evidence="3">HL-2020</strain>
        <tissue evidence="3">Leaf</tissue>
    </source>
</reference>
<accession>A0A835LBZ9</accession>